<dbReference type="InterPro" id="IPR000305">
    <property type="entry name" value="GIY-YIG_endonuc"/>
</dbReference>
<proteinExistence type="predicted"/>
<dbReference type="PROSITE" id="PS50164">
    <property type="entry name" value="GIY_YIG"/>
    <property type="match status" value="1"/>
</dbReference>
<feature type="domain" description="GIY-YIG" evidence="1">
    <location>
        <begin position="32"/>
        <end position="110"/>
    </location>
</feature>
<evidence type="ECO:0000313" key="2">
    <source>
        <dbReference type="EMBL" id="RIA77925.1"/>
    </source>
</evidence>
<dbReference type="Pfam" id="PF01541">
    <property type="entry name" value="GIY-YIG"/>
    <property type="match status" value="1"/>
</dbReference>
<dbReference type="CDD" id="cd10439">
    <property type="entry name" value="GIY-YIG_COG3410"/>
    <property type="match status" value="1"/>
</dbReference>
<dbReference type="OrthoDB" id="3193269at2"/>
<evidence type="ECO:0000313" key="3">
    <source>
        <dbReference type="Proteomes" id="UP000266506"/>
    </source>
</evidence>
<dbReference type="Pfam" id="PF09848">
    <property type="entry name" value="SLFN-g3_helicase"/>
    <property type="match status" value="1"/>
</dbReference>
<dbReference type="Proteomes" id="UP000266506">
    <property type="component" value="Unassembled WGS sequence"/>
</dbReference>
<accession>A0A397S0J5</accession>
<dbReference type="EMBL" id="QXEV01000005">
    <property type="protein sequence ID" value="RIA77925.1"/>
    <property type="molecule type" value="Genomic_DNA"/>
</dbReference>
<dbReference type="InterPro" id="IPR018647">
    <property type="entry name" value="SLFN_3-like_DNA/RNA_helicase"/>
</dbReference>
<dbReference type="Gene3D" id="3.40.50.300">
    <property type="entry name" value="P-loop containing nucleotide triphosphate hydrolases"/>
    <property type="match status" value="1"/>
</dbReference>
<dbReference type="InterPro" id="IPR035901">
    <property type="entry name" value="GIY-YIG_endonuc_sf"/>
</dbReference>
<sequence length="586" mass="67650">MAKYSYIELGIRNKGLVGLDLLSNDQQNALKYNNCIYIYRGTTSKKIYIGQTKHFIERHKQHYDGTEEKFNTARFNQVIVLFSVYLDNGTALDDVESQFITYFNADRKDAAAQFLSYDDDVINRTAGNTVTQYRDREKVATDVILPYWEEVLAPKGWVLTPTLEELRTRALVKYSPIKALTQEQTELIREIIDNPTKNYVINGDAGTGKTVLLTHLVASVLKNNKNARIGVVVQPNWEATGREIFKIFGMNNDNLKVTTSTKLITEGEHFDIIVVDESHKLSRRGSKQMAAFNAVYDIPAFANCQSHLEILQQLGSQIILMYDVLQAIRPANVSRTEYARLTEGYEKKFLKTQFRIQAPRGKTYTSEDYVNGIKYLLYKDTGLLSSQNTNFDENFNREVFNDRTVNAYFGYFTENPLHNLIDWLEEDKNYNPEHVNRVLAGLIEDWRQEHGSHPEITHFHEGDLSRRWNSTQTNWINSKDEDAEDQIGSVFAVQGIDLNKVGVLIGEDLELDENGHLRANPDKFYNVNGKFNTDEMVDPANKFEFTLFVLNIYYILMTRGIDGIRLGFWRNTTFQRYMEETLEIHE</sequence>
<protein>
    <recommendedName>
        <fullName evidence="1">GIY-YIG domain-containing protein</fullName>
    </recommendedName>
</protein>
<dbReference type="Gene3D" id="3.40.1440.10">
    <property type="entry name" value="GIY-YIG endonuclease"/>
    <property type="match status" value="1"/>
</dbReference>
<evidence type="ECO:0000259" key="1">
    <source>
        <dbReference type="PROSITE" id="PS50164"/>
    </source>
</evidence>
<reference evidence="2 3" key="1">
    <citation type="submission" date="2018-08" db="EMBL/GenBank/DDBJ databases">
        <title>Genomic Encyclopedia of Archaeal and Bacterial Type Strains, Phase II (KMG-II): from individual species to whole genera.</title>
        <authorList>
            <person name="Goeker M."/>
        </authorList>
    </citation>
    <scope>NUCLEOTIDE SEQUENCE [LARGE SCALE GENOMIC DNA]</scope>
    <source>
        <strain evidence="2 3">ATCC 27112</strain>
    </source>
</reference>
<name>A0A397S0J5_9MOLU</name>
<dbReference type="InParanoid" id="A0A397S0J5"/>
<gene>
    <name evidence="2" type="ORF">EI71_00708</name>
</gene>
<dbReference type="RefSeq" id="WP_119015874.1">
    <property type="nucleotide sequence ID" value="NZ_QXEV01000005.1"/>
</dbReference>
<dbReference type="InterPro" id="IPR027417">
    <property type="entry name" value="P-loop_NTPase"/>
</dbReference>
<dbReference type="AlphaFoldDB" id="A0A397S0J5"/>
<organism evidence="2 3">
    <name type="scientific">Anaeroplasma bactoclasticum</name>
    <dbReference type="NCBI Taxonomy" id="2088"/>
    <lineage>
        <taxon>Bacteria</taxon>
        <taxon>Bacillati</taxon>
        <taxon>Mycoplasmatota</taxon>
        <taxon>Mollicutes</taxon>
        <taxon>Anaeroplasmatales</taxon>
        <taxon>Anaeroplasmataceae</taxon>
        <taxon>Anaeroplasma</taxon>
    </lineage>
</organism>
<dbReference type="SUPFAM" id="SSF52540">
    <property type="entry name" value="P-loop containing nucleoside triphosphate hydrolases"/>
    <property type="match status" value="1"/>
</dbReference>
<comment type="caution">
    <text evidence="2">The sequence shown here is derived from an EMBL/GenBank/DDBJ whole genome shotgun (WGS) entry which is preliminary data.</text>
</comment>
<keyword evidence="3" id="KW-1185">Reference proteome</keyword>
<dbReference type="SUPFAM" id="SSF82771">
    <property type="entry name" value="GIY-YIG endonuclease"/>
    <property type="match status" value="1"/>
</dbReference>